<evidence type="ECO:0000313" key="2">
    <source>
        <dbReference type="Proteomes" id="UP000187735"/>
    </source>
</evidence>
<dbReference type="Proteomes" id="UP000187735">
    <property type="component" value="Chromosome"/>
</dbReference>
<reference evidence="1 2" key="1">
    <citation type="journal article" date="2016" name="Front. Microbiol.">
        <title>Fuerstia marisgermanicae gen. nov., sp. nov., an Unusual Member of the Phylum Planctomycetes from the German Wadden Sea.</title>
        <authorList>
            <person name="Kohn T."/>
            <person name="Heuer A."/>
            <person name="Jogler M."/>
            <person name="Vollmers J."/>
            <person name="Boedeker C."/>
            <person name="Bunk B."/>
            <person name="Rast P."/>
            <person name="Borchert D."/>
            <person name="Glockner I."/>
            <person name="Freese H.M."/>
            <person name="Klenk H.P."/>
            <person name="Overmann J."/>
            <person name="Kaster A.K."/>
            <person name="Rohde M."/>
            <person name="Wiegand S."/>
            <person name="Jogler C."/>
        </authorList>
    </citation>
    <scope>NUCLEOTIDE SEQUENCE [LARGE SCALE GENOMIC DNA]</scope>
    <source>
        <strain evidence="1 2">NH11</strain>
    </source>
</reference>
<dbReference type="AlphaFoldDB" id="A0A1P8WES5"/>
<dbReference type="EMBL" id="CP017641">
    <property type="protein sequence ID" value="APZ92553.1"/>
    <property type="molecule type" value="Genomic_DNA"/>
</dbReference>
<proteinExistence type="predicted"/>
<gene>
    <name evidence="1" type="ORF">Fuma_02164</name>
</gene>
<dbReference type="OrthoDB" id="249876at2"/>
<evidence type="ECO:0000313" key="1">
    <source>
        <dbReference type="EMBL" id="APZ92553.1"/>
    </source>
</evidence>
<name>A0A1P8WES5_9PLAN</name>
<organism evidence="1 2">
    <name type="scientific">Fuerstiella marisgermanici</name>
    <dbReference type="NCBI Taxonomy" id="1891926"/>
    <lineage>
        <taxon>Bacteria</taxon>
        <taxon>Pseudomonadati</taxon>
        <taxon>Planctomycetota</taxon>
        <taxon>Planctomycetia</taxon>
        <taxon>Planctomycetales</taxon>
        <taxon>Planctomycetaceae</taxon>
        <taxon>Fuerstiella</taxon>
    </lineage>
</organism>
<protein>
    <recommendedName>
        <fullName evidence="3">DUF1570 domain-containing protein</fullName>
    </recommendedName>
</protein>
<sequence>MTHLREMRLICVVLAMCGVGSELACGQVWVDHQKTESLEVFSEFRVDVDGIVKELQAVQREVQTLLELSGDNQNVQLILFKSPASYRAYLSSRIPEGLKRRAIFYKHGGLFQIYAYRHAELTVDLRHEYTHALLHQSLPYVPLWIDEGLAEFMEERPETREKSSRLAGMKWRCRSGWQPKLERLEQIPAASAMTAAHYRDSWAWVHYLMNDSTDTRLMLKDYLQAISAGEAPGAFSEWAVQRETEVVKRIGSYFRRFRISLR</sequence>
<keyword evidence="2" id="KW-1185">Reference proteome</keyword>
<accession>A0A1P8WES5</accession>
<dbReference type="RefSeq" id="WP_145944100.1">
    <property type="nucleotide sequence ID" value="NZ_CP017641.1"/>
</dbReference>
<dbReference type="KEGG" id="fmr:Fuma_02164"/>
<evidence type="ECO:0008006" key="3">
    <source>
        <dbReference type="Google" id="ProtNLM"/>
    </source>
</evidence>